<keyword evidence="2" id="KW-1185">Reference proteome</keyword>
<dbReference type="PANTHER" id="PTHR45749:SF21">
    <property type="entry name" value="DUF4371 DOMAIN-CONTAINING PROTEIN"/>
    <property type="match status" value="1"/>
</dbReference>
<dbReference type="InterPro" id="IPR025398">
    <property type="entry name" value="DUF4371"/>
</dbReference>
<dbReference type="GeneID" id="136078673"/>
<organism evidence="2 3">
    <name type="scientific">Hydra vulgaris</name>
    <name type="common">Hydra</name>
    <name type="synonym">Hydra attenuata</name>
    <dbReference type="NCBI Taxonomy" id="6087"/>
    <lineage>
        <taxon>Eukaryota</taxon>
        <taxon>Metazoa</taxon>
        <taxon>Cnidaria</taxon>
        <taxon>Hydrozoa</taxon>
        <taxon>Hydroidolina</taxon>
        <taxon>Anthoathecata</taxon>
        <taxon>Aplanulata</taxon>
        <taxon>Hydridae</taxon>
        <taxon>Hydra</taxon>
    </lineage>
</organism>
<dbReference type="PANTHER" id="PTHR45749">
    <property type="match status" value="1"/>
</dbReference>
<accession>A0ABM4BN66</accession>
<sequence length="182" mass="20309">MHQLLNFRIEAGDKIIKNHLDTTAKNAKYTTHQTEKELIKISEQILVNDIVSATNNSIGFSVLTDEAAYITGTEQLSIGLRFVNPTKEQMIWEEFLGFVPLNDMSAASISDAILRKCLSLGLNLDRLLGQGYDGCSTMAGKNNGVQSRIRIKYPKVAFVHCSSDRLNLVVNDMSAFPQIHFF</sequence>
<dbReference type="Pfam" id="PF14291">
    <property type="entry name" value="DUF4371"/>
    <property type="match status" value="1"/>
</dbReference>
<name>A0ABM4BN66_HYDVU</name>
<proteinExistence type="predicted"/>
<reference evidence="3" key="1">
    <citation type="submission" date="2025-08" db="UniProtKB">
        <authorList>
            <consortium name="RefSeq"/>
        </authorList>
    </citation>
    <scope>IDENTIFICATION</scope>
</reference>
<dbReference type="RefSeq" id="XP_065650530.1">
    <property type="nucleotide sequence ID" value="XM_065794458.1"/>
</dbReference>
<feature type="domain" description="DUF4371" evidence="1">
    <location>
        <begin position="4"/>
        <end position="144"/>
    </location>
</feature>
<evidence type="ECO:0000313" key="3">
    <source>
        <dbReference type="RefSeq" id="XP_065650530.1"/>
    </source>
</evidence>
<protein>
    <submittedName>
        <fullName evidence="3">Zinc finger MYM-type protein 1-like</fullName>
    </submittedName>
</protein>
<dbReference type="Proteomes" id="UP001652625">
    <property type="component" value="Chromosome 03"/>
</dbReference>
<evidence type="ECO:0000259" key="1">
    <source>
        <dbReference type="Pfam" id="PF14291"/>
    </source>
</evidence>
<evidence type="ECO:0000313" key="2">
    <source>
        <dbReference type="Proteomes" id="UP001652625"/>
    </source>
</evidence>
<gene>
    <name evidence="3" type="primary">LOC136078673</name>
</gene>